<keyword evidence="3 6" id="KW-0812">Transmembrane</keyword>
<organism evidence="7 8">
    <name type="scientific">Kangsaoukella pontilimi</name>
    <dbReference type="NCBI Taxonomy" id="2691042"/>
    <lineage>
        <taxon>Bacteria</taxon>
        <taxon>Pseudomonadati</taxon>
        <taxon>Pseudomonadota</taxon>
        <taxon>Alphaproteobacteria</taxon>
        <taxon>Rhodobacterales</taxon>
        <taxon>Paracoccaceae</taxon>
        <taxon>Kangsaoukella</taxon>
    </lineage>
</organism>
<evidence type="ECO:0000313" key="7">
    <source>
        <dbReference type="EMBL" id="MXQ06386.1"/>
    </source>
</evidence>
<evidence type="ECO:0000256" key="6">
    <source>
        <dbReference type="SAM" id="Phobius"/>
    </source>
</evidence>
<keyword evidence="4 6" id="KW-1133">Transmembrane helix</keyword>
<comment type="subcellular location">
    <subcellularLocation>
        <location evidence="1">Cell membrane</location>
        <topology evidence="1">Multi-pass membrane protein</topology>
    </subcellularLocation>
</comment>
<feature type="transmembrane region" description="Helical" evidence="6">
    <location>
        <begin position="121"/>
        <end position="141"/>
    </location>
</feature>
<feature type="transmembrane region" description="Helical" evidence="6">
    <location>
        <begin position="148"/>
        <end position="167"/>
    </location>
</feature>
<protein>
    <submittedName>
        <fullName evidence="7">Amino acid permease</fullName>
    </submittedName>
</protein>
<accession>A0A7C9IQI8</accession>
<comment type="caution">
    <text evidence="7">The sequence shown here is derived from an EMBL/GenBank/DDBJ whole genome shotgun (WGS) entry which is preliminary data.</text>
</comment>
<reference evidence="7 8" key="2">
    <citation type="submission" date="2020-03" db="EMBL/GenBank/DDBJ databases">
        <title>Kangsaoukella pontilimi gen. nov., sp. nov., a new member of the family Rhodobacteraceae isolated from a tidal mudflat.</title>
        <authorList>
            <person name="Kim I.S."/>
        </authorList>
    </citation>
    <scope>NUCLEOTIDE SEQUENCE [LARGE SCALE GENOMIC DNA]</scope>
    <source>
        <strain evidence="7 8">GH1-50</strain>
    </source>
</reference>
<dbReference type="Proteomes" id="UP000480350">
    <property type="component" value="Unassembled WGS sequence"/>
</dbReference>
<feature type="transmembrane region" description="Helical" evidence="6">
    <location>
        <begin position="187"/>
        <end position="209"/>
    </location>
</feature>
<feature type="transmembrane region" description="Helical" evidence="6">
    <location>
        <begin position="221"/>
        <end position="241"/>
    </location>
</feature>
<dbReference type="PANTHER" id="PTHR42770:SF13">
    <property type="entry name" value="L-METHIONINE_BRANCHED-CHAIN AMINO ACID EXPORTER YJEH"/>
    <property type="match status" value="1"/>
</dbReference>
<keyword evidence="2" id="KW-1003">Cell membrane</keyword>
<evidence type="ECO:0000313" key="8">
    <source>
        <dbReference type="Proteomes" id="UP000480350"/>
    </source>
</evidence>
<feature type="transmembrane region" description="Helical" evidence="6">
    <location>
        <begin position="43"/>
        <end position="62"/>
    </location>
</feature>
<reference evidence="7 8" key="1">
    <citation type="submission" date="2019-12" db="EMBL/GenBank/DDBJ databases">
        <authorList>
            <person name="Lee S.D."/>
        </authorList>
    </citation>
    <scope>NUCLEOTIDE SEQUENCE [LARGE SCALE GENOMIC DNA]</scope>
    <source>
        <strain evidence="7 8">GH1-50</strain>
    </source>
</reference>
<dbReference type="GO" id="GO:0005886">
    <property type="term" value="C:plasma membrane"/>
    <property type="evidence" value="ECO:0007669"/>
    <property type="project" value="UniProtKB-SubCell"/>
</dbReference>
<gene>
    <name evidence="7" type="ORF">GQ651_00860</name>
</gene>
<dbReference type="EMBL" id="WUPT01000001">
    <property type="protein sequence ID" value="MXQ06386.1"/>
    <property type="molecule type" value="Genomic_DNA"/>
</dbReference>
<keyword evidence="8" id="KW-1185">Reference proteome</keyword>
<evidence type="ECO:0000256" key="3">
    <source>
        <dbReference type="ARBA" id="ARBA00022692"/>
    </source>
</evidence>
<evidence type="ECO:0000256" key="1">
    <source>
        <dbReference type="ARBA" id="ARBA00004651"/>
    </source>
</evidence>
<feature type="transmembrane region" description="Helical" evidence="6">
    <location>
        <begin position="392"/>
        <end position="410"/>
    </location>
</feature>
<evidence type="ECO:0000256" key="5">
    <source>
        <dbReference type="ARBA" id="ARBA00023136"/>
    </source>
</evidence>
<evidence type="ECO:0000256" key="2">
    <source>
        <dbReference type="ARBA" id="ARBA00022475"/>
    </source>
</evidence>
<dbReference type="RefSeq" id="WP_160762327.1">
    <property type="nucleotide sequence ID" value="NZ_WUPT01000001.1"/>
</dbReference>
<dbReference type="GO" id="GO:0022857">
    <property type="term" value="F:transmembrane transporter activity"/>
    <property type="evidence" value="ECO:0007669"/>
    <property type="project" value="InterPro"/>
</dbReference>
<feature type="transmembrane region" description="Helical" evidence="6">
    <location>
        <begin position="370"/>
        <end position="386"/>
    </location>
</feature>
<evidence type="ECO:0000256" key="4">
    <source>
        <dbReference type="ARBA" id="ARBA00022989"/>
    </source>
</evidence>
<keyword evidence="5 6" id="KW-0472">Membrane</keyword>
<dbReference type="InterPro" id="IPR002293">
    <property type="entry name" value="AA/rel_permease1"/>
</dbReference>
<dbReference type="PIRSF" id="PIRSF006060">
    <property type="entry name" value="AA_transporter"/>
    <property type="match status" value="1"/>
</dbReference>
<name>A0A7C9IQI8_9RHOB</name>
<feature type="transmembrane region" description="Helical" evidence="6">
    <location>
        <begin position="83"/>
        <end position="109"/>
    </location>
</feature>
<dbReference type="Gene3D" id="1.20.1740.10">
    <property type="entry name" value="Amino acid/polyamine transporter I"/>
    <property type="match status" value="1"/>
</dbReference>
<feature type="transmembrane region" description="Helical" evidence="6">
    <location>
        <begin position="268"/>
        <end position="293"/>
    </location>
</feature>
<dbReference type="AlphaFoldDB" id="A0A7C9IQI8"/>
<sequence length="420" mass="43022">MSELTRTIGLGRGTFMMLNIVLGAGLLTLPGLAAQMSGNAAPVVWGACALVAIPLLAVFGILGRKMPSSGGLPAWVRDAFGPYAYAPTILLFLGAVSVGLPSIAITGGYYASAVIGGDPHLLAGLLILAAAAVNLLSAEIAGRANSAIASLLLLVMVVLATIGIATSGTSVAETPLPSITTISPMTFGATFMMIFFAFTGWEVAANLAGEFRDPERTFPRAIALSFVAAVGLYLALAFLVLKAGPVAYGPAPFAAIFSERFGPVGETAVGAVAVALIFANLSAAIWAVSRMVYSVARDGYLPVALTRVTKGVPLRSVGTTVAVLLVVTELSREGIFSLAELLEAAGQNFLLLYAAAAISLMTLSSAAKHRVLAALGITLVAVLIASRPLSELQFPVALILTGLVLAGLHARRSGMTEARS</sequence>
<dbReference type="PANTHER" id="PTHR42770">
    <property type="entry name" value="AMINO ACID TRANSPORTER-RELATED"/>
    <property type="match status" value="1"/>
</dbReference>
<dbReference type="InterPro" id="IPR050367">
    <property type="entry name" value="APC_superfamily"/>
</dbReference>
<dbReference type="Pfam" id="PF13520">
    <property type="entry name" value="AA_permease_2"/>
    <property type="match status" value="1"/>
</dbReference>
<proteinExistence type="predicted"/>